<dbReference type="KEGG" id="dse:6620216"/>
<dbReference type="CDD" id="cd00038">
    <property type="entry name" value="CAP_ED"/>
    <property type="match status" value="1"/>
</dbReference>
<dbReference type="OrthoDB" id="166212at2759"/>
<feature type="region of interest" description="Disordered" evidence="1">
    <location>
        <begin position="457"/>
        <end position="481"/>
    </location>
</feature>
<evidence type="ECO:0000259" key="2">
    <source>
        <dbReference type="PROSITE" id="PS50042"/>
    </source>
</evidence>
<dbReference type="EMBL" id="CH480862">
    <property type="protein sequence ID" value="EDW52825.1"/>
    <property type="molecule type" value="Genomic_DNA"/>
</dbReference>
<feature type="domain" description="Cyclic nucleotide-binding" evidence="2">
    <location>
        <begin position="96"/>
        <end position="204"/>
    </location>
</feature>
<feature type="compositionally biased region" description="Low complexity" evidence="1">
    <location>
        <begin position="437"/>
        <end position="449"/>
    </location>
</feature>
<name>B4IL18_DROSE</name>
<evidence type="ECO:0000256" key="1">
    <source>
        <dbReference type="SAM" id="MobiDB-lite"/>
    </source>
</evidence>
<dbReference type="Gene3D" id="2.60.120.10">
    <property type="entry name" value="Jelly Rolls"/>
    <property type="match status" value="1"/>
</dbReference>
<dbReference type="SUPFAM" id="SSF51206">
    <property type="entry name" value="cAMP-binding domain-like"/>
    <property type="match status" value="2"/>
</dbReference>
<dbReference type="PANTHER" id="PTHR23011:SF41">
    <property type="entry name" value="CYCLIC NUCLEOTIDE-BINDING DOMAIN-CONTAINING PROTEIN"/>
    <property type="match status" value="1"/>
</dbReference>
<dbReference type="InterPro" id="IPR018490">
    <property type="entry name" value="cNMP-bd_dom_sf"/>
</dbReference>
<feature type="region of interest" description="Disordered" evidence="1">
    <location>
        <begin position="430"/>
        <end position="449"/>
    </location>
</feature>
<gene>
    <name evidence="3" type="primary">Dsec\GM12985</name>
    <name evidence="3" type="ORF">Dsec_GM12985</name>
</gene>
<sequence length="624" mass="71469">MAAKRNRDADIVKHKLNLRVRFKKLVRAVIMNQTWLSDEEEQGISMNVKKNVALMRQKRKPGMLTVADKALLRSNPAYRTIEERKKLCILIAGLNCFSRIPPKIRARMVPVLKFMSINEPRVIIKNGDMPMTVYFILNGEVEMKKNTNNKAIKLEDAVAEAIFGPGDCFGDVEMVEECPRMNTYLALSSCEVLSIYDIDYERILKPHMLKQWNEKKLALKAFDYFDFLTPDQIILACKYSYLVQYEPLETIYMGDKDSLGYVRFVLSGECVILQCLSMKVTNTEGEVDYELTEINKDDGLEMFQSWKDVTSRNSFLDIQDILASSTSSEEVEGGTKKKQAMRKMGLAEIQKFCGLRTSNTPSRKKSKQRRTLTTAAQARKTQLIQSLRRGTPWLPSVIPNDDDDDDDDDDGDGHMDEDYLGYAEDLYDEVDTDDSSYDSNSSSSSVSMDRTLVQVQLKPRSADSSTPSEKKASSSSSEIFTASSVTNEKTLVDESPKPVKEPVETHFIDVGSLTYGSVFGLGEKMEHRVIMARTVVQCLLLPRFWLLEEEQNPGNIWHRRRFYFECNVPSRQDLFTNFLKTRQWNKFRHDYIESLLDREEKGNITKEEDIPIMCRIVETSDDAT</sequence>
<dbReference type="Pfam" id="PF00027">
    <property type="entry name" value="cNMP_binding"/>
    <property type="match status" value="1"/>
</dbReference>
<keyword evidence="4" id="KW-1185">Reference proteome</keyword>
<dbReference type="OMA" id="CPRMNTY"/>
<organism evidence="4">
    <name type="scientific">Drosophila sechellia</name>
    <name type="common">Fruit fly</name>
    <dbReference type="NCBI Taxonomy" id="7238"/>
    <lineage>
        <taxon>Eukaryota</taxon>
        <taxon>Metazoa</taxon>
        <taxon>Ecdysozoa</taxon>
        <taxon>Arthropoda</taxon>
        <taxon>Hexapoda</taxon>
        <taxon>Insecta</taxon>
        <taxon>Pterygota</taxon>
        <taxon>Neoptera</taxon>
        <taxon>Endopterygota</taxon>
        <taxon>Diptera</taxon>
        <taxon>Brachycera</taxon>
        <taxon>Muscomorpha</taxon>
        <taxon>Ephydroidea</taxon>
        <taxon>Drosophilidae</taxon>
        <taxon>Drosophila</taxon>
        <taxon>Sophophora</taxon>
    </lineage>
</organism>
<dbReference type="PANTHER" id="PTHR23011">
    <property type="entry name" value="CYCLIC NUCLEOTIDE-BINDING DOMAIN CONTAINING PROTEIN"/>
    <property type="match status" value="1"/>
</dbReference>
<dbReference type="HOGENOM" id="CLU_025702_0_1_1"/>
<dbReference type="AlphaFoldDB" id="B4IL18"/>
<proteinExistence type="predicted"/>
<protein>
    <submittedName>
        <fullName evidence="3">GM12985</fullName>
    </submittedName>
</protein>
<dbReference type="Proteomes" id="UP000001292">
    <property type="component" value="Unassembled WGS sequence"/>
</dbReference>
<feature type="region of interest" description="Disordered" evidence="1">
    <location>
        <begin position="357"/>
        <end position="418"/>
    </location>
</feature>
<dbReference type="PROSITE" id="PS50042">
    <property type="entry name" value="CNMP_BINDING_3"/>
    <property type="match status" value="1"/>
</dbReference>
<dbReference type="STRING" id="7238.B4IL18"/>
<reference evidence="3 4" key="1">
    <citation type="journal article" date="2007" name="Nature">
        <title>Evolution of genes and genomes on the Drosophila phylogeny.</title>
        <authorList>
            <consortium name="Drosophila 12 Genomes Consortium"/>
            <person name="Clark A.G."/>
            <person name="Eisen M.B."/>
            <person name="Smith D.R."/>
            <person name="Bergman C.M."/>
            <person name="Oliver B."/>
            <person name="Markow T.A."/>
            <person name="Kaufman T.C."/>
            <person name="Kellis M."/>
            <person name="Gelbart W."/>
            <person name="Iyer V.N."/>
            <person name="Pollard D.A."/>
            <person name="Sackton T.B."/>
            <person name="Larracuente A.M."/>
            <person name="Singh N.D."/>
            <person name="Abad J.P."/>
            <person name="Abt D.N."/>
            <person name="Adryan B."/>
            <person name="Aguade M."/>
            <person name="Akashi H."/>
            <person name="Anderson W.W."/>
            <person name="Aquadro C.F."/>
            <person name="Ardell D.H."/>
            <person name="Arguello R."/>
            <person name="Artieri C.G."/>
            <person name="Barbash D.A."/>
            <person name="Barker D."/>
            <person name="Barsanti P."/>
            <person name="Batterham P."/>
            <person name="Batzoglou S."/>
            <person name="Begun D."/>
            <person name="Bhutkar A."/>
            <person name="Blanco E."/>
            <person name="Bosak S.A."/>
            <person name="Bradley R.K."/>
            <person name="Brand A.D."/>
            <person name="Brent M.R."/>
            <person name="Brooks A.N."/>
            <person name="Brown R.H."/>
            <person name="Butlin R.K."/>
            <person name="Caggese C."/>
            <person name="Calvi B.R."/>
            <person name="Bernardo de Carvalho A."/>
            <person name="Caspi A."/>
            <person name="Castrezana S."/>
            <person name="Celniker S.E."/>
            <person name="Chang J.L."/>
            <person name="Chapple C."/>
            <person name="Chatterji S."/>
            <person name="Chinwalla A."/>
            <person name="Civetta A."/>
            <person name="Clifton S.W."/>
            <person name="Comeron J.M."/>
            <person name="Costello J.C."/>
            <person name="Coyne J.A."/>
            <person name="Daub J."/>
            <person name="David R.G."/>
            <person name="Delcher A.L."/>
            <person name="Delehaunty K."/>
            <person name="Do C.B."/>
            <person name="Ebling H."/>
            <person name="Edwards K."/>
            <person name="Eickbush T."/>
            <person name="Evans J.D."/>
            <person name="Filipski A."/>
            <person name="Findeiss S."/>
            <person name="Freyhult E."/>
            <person name="Fulton L."/>
            <person name="Fulton R."/>
            <person name="Garcia A.C."/>
            <person name="Gardiner A."/>
            <person name="Garfield D.A."/>
            <person name="Garvin B.E."/>
            <person name="Gibson G."/>
            <person name="Gilbert D."/>
            <person name="Gnerre S."/>
            <person name="Godfrey J."/>
            <person name="Good R."/>
            <person name="Gotea V."/>
            <person name="Gravely B."/>
            <person name="Greenberg A.J."/>
            <person name="Griffiths-Jones S."/>
            <person name="Gross S."/>
            <person name="Guigo R."/>
            <person name="Gustafson E.A."/>
            <person name="Haerty W."/>
            <person name="Hahn M.W."/>
            <person name="Halligan D.L."/>
            <person name="Halpern A.L."/>
            <person name="Halter G.M."/>
            <person name="Han M.V."/>
            <person name="Heger A."/>
            <person name="Hillier L."/>
            <person name="Hinrichs A.S."/>
            <person name="Holmes I."/>
            <person name="Hoskins R.A."/>
            <person name="Hubisz M.J."/>
            <person name="Hultmark D."/>
            <person name="Huntley M.A."/>
            <person name="Jaffe D.B."/>
            <person name="Jagadeeshan S."/>
            <person name="Jeck W.R."/>
            <person name="Johnson J."/>
            <person name="Jones C.D."/>
            <person name="Jordan W.C."/>
            <person name="Karpen G.H."/>
            <person name="Kataoka E."/>
            <person name="Keightley P.D."/>
            <person name="Kheradpour P."/>
            <person name="Kirkness E.F."/>
            <person name="Koerich L.B."/>
            <person name="Kristiansen K."/>
            <person name="Kudrna D."/>
            <person name="Kulathinal R.J."/>
            <person name="Kumar S."/>
            <person name="Kwok R."/>
            <person name="Lander E."/>
            <person name="Langley C.H."/>
            <person name="Lapoint R."/>
            <person name="Lazzaro B.P."/>
            <person name="Lee S.J."/>
            <person name="Levesque L."/>
            <person name="Li R."/>
            <person name="Lin C.F."/>
            <person name="Lin M.F."/>
            <person name="Lindblad-Toh K."/>
            <person name="Llopart A."/>
            <person name="Long M."/>
            <person name="Low L."/>
            <person name="Lozovsky E."/>
            <person name="Lu J."/>
            <person name="Luo M."/>
            <person name="Machado C.A."/>
            <person name="Makalowski W."/>
            <person name="Marzo M."/>
            <person name="Matsuda M."/>
            <person name="Matzkin L."/>
            <person name="McAllister B."/>
            <person name="McBride C.S."/>
            <person name="McKernan B."/>
            <person name="McKernan K."/>
            <person name="Mendez-Lago M."/>
            <person name="Minx P."/>
            <person name="Mollenhauer M.U."/>
            <person name="Montooth K."/>
            <person name="Mount S.M."/>
            <person name="Mu X."/>
            <person name="Myers E."/>
            <person name="Negre B."/>
            <person name="Newfeld S."/>
            <person name="Nielsen R."/>
            <person name="Noor M.A."/>
            <person name="O'Grady P."/>
            <person name="Pachter L."/>
            <person name="Papaceit M."/>
            <person name="Parisi M.J."/>
            <person name="Parisi M."/>
            <person name="Parts L."/>
            <person name="Pedersen J.S."/>
            <person name="Pesole G."/>
            <person name="Phillippy A.M."/>
            <person name="Ponting C.P."/>
            <person name="Pop M."/>
            <person name="Porcelli D."/>
            <person name="Powell J.R."/>
            <person name="Prohaska S."/>
            <person name="Pruitt K."/>
            <person name="Puig M."/>
            <person name="Quesneville H."/>
            <person name="Ram K.R."/>
            <person name="Rand D."/>
            <person name="Rasmussen M.D."/>
            <person name="Reed L.K."/>
            <person name="Reenan R."/>
            <person name="Reily A."/>
            <person name="Remington K.A."/>
            <person name="Rieger T.T."/>
            <person name="Ritchie M.G."/>
            <person name="Robin C."/>
            <person name="Rogers Y.H."/>
            <person name="Rohde C."/>
            <person name="Rozas J."/>
            <person name="Rubenfield M.J."/>
            <person name="Ruiz A."/>
            <person name="Russo S."/>
            <person name="Salzberg S.L."/>
            <person name="Sanchez-Gracia A."/>
            <person name="Saranga D.J."/>
            <person name="Sato H."/>
            <person name="Schaeffer S.W."/>
            <person name="Schatz M.C."/>
            <person name="Schlenke T."/>
            <person name="Schwartz R."/>
            <person name="Segarra C."/>
            <person name="Singh R.S."/>
            <person name="Sirot L."/>
            <person name="Sirota M."/>
            <person name="Sisneros N.B."/>
            <person name="Smith C.D."/>
            <person name="Smith T.F."/>
            <person name="Spieth J."/>
            <person name="Stage D.E."/>
            <person name="Stark A."/>
            <person name="Stephan W."/>
            <person name="Strausberg R.L."/>
            <person name="Strempel S."/>
            <person name="Sturgill D."/>
            <person name="Sutton G."/>
            <person name="Sutton G.G."/>
            <person name="Tao W."/>
            <person name="Teichmann S."/>
            <person name="Tobari Y.N."/>
            <person name="Tomimura Y."/>
            <person name="Tsolas J.M."/>
            <person name="Valente V.L."/>
            <person name="Venter E."/>
            <person name="Venter J.C."/>
            <person name="Vicario S."/>
            <person name="Vieira F.G."/>
            <person name="Vilella A.J."/>
            <person name="Villasante A."/>
            <person name="Walenz B."/>
            <person name="Wang J."/>
            <person name="Wasserman M."/>
            <person name="Watts T."/>
            <person name="Wilson D."/>
            <person name="Wilson R.K."/>
            <person name="Wing R.A."/>
            <person name="Wolfner M.F."/>
            <person name="Wong A."/>
            <person name="Wong G.K."/>
            <person name="Wu C.I."/>
            <person name="Wu G."/>
            <person name="Yamamoto D."/>
            <person name="Yang H.P."/>
            <person name="Yang S.P."/>
            <person name="Yorke J.A."/>
            <person name="Yoshida K."/>
            <person name="Zdobnov E."/>
            <person name="Zhang P."/>
            <person name="Zhang Y."/>
            <person name="Zimin A.V."/>
            <person name="Baldwin J."/>
            <person name="Abdouelleil A."/>
            <person name="Abdulkadir J."/>
            <person name="Abebe A."/>
            <person name="Abera B."/>
            <person name="Abreu J."/>
            <person name="Acer S.C."/>
            <person name="Aftuck L."/>
            <person name="Alexander A."/>
            <person name="An P."/>
            <person name="Anderson E."/>
            <person name="Anderson S."/>
            <person name="Arachi H."/>
            <person name="Azer M."/>
            <person name="Bachantsang P."/>
            <person name="Barry A."/>
            <person name="Bayul T."/>
            <person name="Berlin A."/>
            <person name="Bessette D."/>
            <person name="Bloom T."/>
            <person name="Blye J."/>
            <person name="Boguslavskiy L."/>
            <person name="Bonnet C."/>
            <person name="Boukhgalter B."/>
            <person name="Bourzgui I."/>
            <person name="Brown A."/>
            <person name="Cahill P."/>
            <person name="Channer S."/>
            <person name="Cheshatsang Y."/>
            <person name="Chuda L."/>
            <person name="Citroen M."/>
            <person name="Collymore A."/>
            <person name="Cooke P."/>
            <person name="Costello M."/>
            <person name="D'Aco K."/>
            <person name="Daza R."/>
            <person name="De Haan G."/>
            <person name="DeGray S."/>
            <person name="DeMaso C."/>
            <person name="Dhargay N."/>
            <person name="Dooley K."/>
            <person name="Dooley E."/>
            <person name="Doricent M."/>
            <person name="Dorje P."/>
            <person name="Dorjee K."/>
            <person name="Dupes A."/>
            <person name="Elong R."/>
            <person name="Falk J."/>
            <person name="Farina A."/>
            <person name="Faro S."/>
            <person name="Ferguson D."/>
            <person name="Fisher S."/>
            <person name="Foley C.D."/>
            <person name="Franke A."/>
            <person name="Friedrich D."/>
            <person name="Gadbois L."/>
            <person name="Gearin G."/>
            <person name="Gearin C.R."/>
            <person name="Giannoukos G."/>
            <person name="Goode T."/>
            <person name="Graham J."/>
            <person name="Grandbois E."/>
            <person name="Grewal S."/>
            <person name="Gyaltsen K."/>
            <person name="Hafez N."/>
            <person name="Hagos B."/>
            <person name="Hall J."/>
            <person name="Henson C."/>
            <person name="Hollinger A."/>
            <person name="Honan T."/>
            <person name="Huard M.D."/>
            <person name="Hughes L."/>
            <person name="Hurhula B."/>
            <person name="Husby M.E."/>
            <person name="Kamat A."/>
            <person name="Kanga B."/>
            <person name="Kashin S."/>
            <person name="Khazanovich D."/>
            <person name="Kisner P."/>
            <person name="Lance K."/>
            <person name="Lara M."/>
            <person name="Lee W."/>
            <person name="Lennon N."/>
            <person name="Letendre F."/>
            <person name="LeVine R."/>
            <person name="Lipovsky A."/>
            <person name="Liu X."/>
            <person name="Liu J."/>
            <person name="Liu S."/>
            <person name="Lokyitsang T."/>
            <person name="Lokyitsang Y."/>
            <person name="Lubonja R."/>
            <person name="Lui A."/>
            <person name="MacDonald P."/>
            <person name="Magnisalis V."/>
            <person name="Maru K."/>
            <person name="Matthews C."/>
            <person name="McCusker W."/>
            <person name="McDonough S."/>
            <person name="Mehta T."/>
            <person name="Meldrim J."/>
            <person name="Meneus L."/>
            <person name="Mihai O."/>
            <person name="Mihalev A."/>
            <person name="Mihova T."/>
            <person name="Mittelman R."/>
            <person name="Mlenga V."/>
            <person name="Montmayeur A."/>
            <person name="Mulrain L."/>
            <person name="Navidi A."/>
            <person name="Naylor J."/>
            <person name="Negash T."/>
            <person name="Nguyen T."/>
            <person name="Nguyen N."/>
            <person name="Nicol R."/>
            <person name="Norbu C."/>
            <person name="Norbu N."/>
            <person name="Novod N."/>
            <person name="O'Neill B."/>
            <person name="Osman S."/>
            <person name="Markiewicz E."/>
            <person name="Oyono O.L."/>
            <person name="Patti C."/>
            <person name="Phunkhang P."/>
            <person name="Pierre F."/>
            <person name="Priest M."/>
            <person name="Raghuraman S."/>
            <person name="Rege F."/>
            <person name="Reyes R."/>
            <person name="Rise C."/>
            <person name="Rogov P."/>
            <person name="Ross K."/>
            <person name="Ryan E."/>
            <person name="Settipalli S."/>
            <person name="Shea T."/>
            <person name="Sherpa N."/>
            <person name="Shi L."/>
            <person name="Shih D."/>
            <person name="Sparrow T."/>
            <person name="Spaulding J."/>
            <person name="Stalker J."/>
            <person name="Stange-Thomann N."/>
            <person name="Stavropoulos S."/>
            <person name="Stone C."/>
            <person name="Strader C."/>
            <person name="Tesfaye S."/>
            <person name="Thomson T."/>
            <person name="Thoulutsang Y."/>
            <person name="Thoulutsang D."/>
            <person name="Topham K."/>
            <person name="Topping I."/>
            <person name="Tsamla T."/>
            <person name="Vassiliev H."/>
            <person name="Vo A."/>
            <person name="Wangchuk T."/>
            <person name="Wangdi T."/>
            <person name="Weiand M."/>
            <person name="Wilkinson J."/>
            <person name="Wilson A."/>
            <person name="Yadav S."/>
            <person name="Young G."/>
            <person name="Yu Q."/>
            <person name="Zembek L."/>
            <person name="Zhong D."/>
            <person name="Zimmer A."/>
            <person name="Zwirko Z."/>
            <person name="Jaffe D.B."/>
            <person name="Alvarez P."/>
            <person name="Brockman W."/>
            <person name="Butler J."/>
            <person name="Chin C."/>
            <person name="Gnerre S."/>
            <person name="Grabherr M."/>
            <person name="Kleber M."/>
            <person name="Mauceli E."/>
            <person name="MacCallum I."/>
        </authorList>
    </citation>
    <scope>NUCLEOTIDE SEQUENCE [LARGE SCALE GENOMIC DNA]</scope>
    <source>
        <strain evidence="4">Rob3c / Tucson 14021-0248.25</strain>
    </source>
</reference>
<dbReference type="PhylomeDB" id="B4IL18"/>
<evidence type="ECO:0000313" key="3">
    <source>
        <dbReference type="EMBL" id="EDW52825.1"/>
    </source>
</evidence>
<dbReference type="InterPro" id="IPR014710">
    <property type="entry name" value="RmlC-like_jellyroll"/>
</dbReference>
<feature type="compositionally biased region" description="Polar residues" evidence="1">
    <location>
        <begin position="371"/>
        <end position="385"/>
    </location>
</feature>
<feature type="compositionally biased region" description="Acidic residues" evidence="1">
    <location>
        <begin position="400"/>
        <end position="411"/>
    </location>
</feature>
<evidence type="ECO:0000313" key="4">
    <source>
        <dbReference type="Proteomes" id="UP000001292"/>
    </source>
</evidence>
<accession>B4IL18</accession>
<dbReference type="InterPro" id="IPR000595">
    <property type="entry name" value="cNMP-bd_dom"/>
</dbReference>